<reference evidence="1 2" key="1">
    <citation type="journal article" date="2024" name="Plant Biotechnol. J.">
        <title>Genome and CRISPR/Cas9 system of a widespread forest tree (Populus alba) in the world.</title>
        <authorList>
            <person name="Liu Y.J."/>
            <person name="Jiang P.F."/>
            <person name="Han X.M."/>
            <person name="Li X.Y."/>
            <person name="Wang H.M."/>
            <person name="Wang Y.J."/>
            <person name="Wang X.X."/>
            <person name="Zeng Q.Y."/>
        </authorList>
    </citation>
    <scope>NUCLEOTIDE SEQUENCE [LARGE SCALE GENOMIC DNA]</scope>
    <source>
        <strain evidence="2">cv. PAL-ZL1</strain>
    </source>
</reference>
<keyword evidence="2" id="KW-1185">Reference proteome</keyword>
<dbReference type="Proteomes" id="UP000309997">
    <property type="component" value="Unassembled WGS sequence"/>
</dbReference>
<name>A0ACC4AIR2_POPAL</name>
<dbReference type="EMBL" id="RCHU02000018">
    <property type="protein sequence ID" value="KAL3566040.1"/>
    <property type="molecule type" value="Genomic_DNA"/>
</dbReference>
<comment type="caution">
    <text evidence="1">The sequence shown here is derived from an EMBL/GenBank/DDBJ whole genome shotgun (WGS) entry which is preliminary data.</text>
</comment>
<evidence type="ECO:0000313" key="1">
    <source>
        <dbReference type="EMBL" id="KAL3566040.1"/>
    </source>
</evidence>
<accession>A0ACC4AIR2</accession>
<organism evidence="1 2">
    <name type="scientific">Populus alba</name>
    <name type="common">White poplar</name>
    <dbReference type="NCBI Taxonomy" id="43335"/>
    <lineage>
        <taxon>Eukaryota</taxon>
        <taxon>Viridiplantae</taxon>
        <taxon>Streptophyta</taxon>
        <taxon>Embryophyta</taxon>
        <taxon>Tracheophyta</taxon>
        <taxon>Spermatophyta</taxon>
        <taxon>Magnoliopsida</taxon>
        <taxon>eudicotyledons</taxon>
        <taxon>Gunneridae</taxon>
        <taxon>Pentapetalae</taxon>
        <taxon>rosids</taxon>
        <taxon>fabids</taxon>
        <taxon>Malpighiales</taxon>
        <taxon>Salicaceae</taxon>
        <taxon>Saliceae</taxon>
        <taxon>Populus</taxon>
    </lineage>
</organism>
<sequence length="416" mass="47316">MERSGELHLNELPEGCIANVLSFTAPLDVARLSAVSPMFKSAAISDVVWERFLPSDLESVLSTSPDGSLLLASVSSKRELYFSLCDNPILVDNGRKSFSLEKKSGKKCYMLSAMDLVITWSDTPQYWKWNSNPASRFPEVAELIKVCWLEIRGKINTSMLSPSILYTANLVFKFSIEAYGLDDQPVEVAMKLDGDKICAHSVCWNAERRGQQFHTARRPVDFFSCRRSIPARESDGHYPKKRGDGWLEIELGDFLCTEGEDGELETRVFDGTNYWKHGLIVEGIEIRPKEGFVNRFYHICDITDMYKGLDDQVEVTMGLVGELLVGMQHHGGETVKHKKAHWRDLLAYDDEIKELRIRVERLEEMANRNKKEKVVYESAMRKLNKTRIALAKAEAAKASASNAFTGREKEKKWLKF</sequence>
<protein>
    <submittedName>
        <fullName evidence="1">Uncharacterized protein</fullName>
    </submittedName>
</protein>
<gene>
    <name evidence="1" type="ORF">D5086_031455</name>
</gene>
<proteinExistence type="predicted"/>
<evidence type="ECO:0000313" key="2">
    <source>
        <dbReference type="Proteomes" id="UP000309997"/>
    </source>
</evidence>